<comment type="caution">
    <text evidence="2">The sequence shown here is derived from an EMBL/GenBank/DDBJ whole genome shotgun (WGS) entry which is preliminary data.</text>
</comment>
<evidence type="ECO:0000256" key="1">
    <source>
        <dbReference type="SAM" id="Phobius"/>
    </source>
</evidence>
<sequence length="76" mass="9316">MYDNISFLNILAFFLITIAYSLDFQATKYIGIILMLVALIFEFYMLFKRYYFKVKYEKYFCVIFIVLDLTYFFFIA</sequence>
<reference evidence="2 3" key="1">
    <citation type="submission" date="2018-06" db="EMBL/GenBank/DDBJ databases">
        <authorList>
            <consortium name="Pathogen Informatics"/>
            <person name="Doyle S."/>
        </authorList>
    </citation>
    <scope>NUCLEOTIDE SEQUENCE [LARGE SCALE GENOMIC DNA]</scope>
    <source>
        <strain evidence="2 3">NCTC13063</strain>
    </source>
</reference>
<dbReference type="Proteomes" id="UP000255283">
    <property type="component" value="Unassembled WGS sequence"/>
</dbReference>
<keyword evidence="1" id="KW-0472">Membrane</keyword>
<evidence type="ECO:0000313" key="2">
    <source>
        <dbReference type="EMBL" id="SUB79933.1"/>
    </source>
</evidence>
<keyword evidence="1" id="KW-0812">Transmembrane</keyword>
<proteinExistence type="predicted"/>
<name>A0AAQ1ZIC2_9BACT</name>
<keyword evidence="1" id="KW-1133">Transmembrane helix</keyword>
<dbReference type="AlphaFoldDB" id="A0AAQ1ZIC2"/>
<accession>A0AAQ1ZIC2</accession>
<dbReference type="EMBL" id="UGTJ01000001">
    <property type="protein sequence ID" value="SUB79933.1"/>
    <property type="molecule type" value="Genomic_DNA"/>
</dbReference>
<evidence type="ECO:0000313" key="3">
    <source>
        <dbReference type="Proteomes" id="UP000255283"/>
    </source>
</evidence>
<feature type="transmembrane region" description="Helical" evidence="1">
    <location>
        <begin position="7"/>
        <end position="23"/>
    </location>
</feature>
<organism evidence="2 3">
    <name type="scientific">Segatella buccae</name>
    <dbReference type="NCBI Taxonomy" id="28126"/>
    <lineage>
        <taxon>Bacteria</taxon>
        <taxon>Pseudomonadati</taxon>
        <taxon>Bacteroidota</taxon>
        <taxon>Bacteroidia</taxon>
        <taxon>Bacteroidales</taxon>
        <taxon>Prevotellaceae</taxon>
        <taxon>Segatella</taxon>
    </lineage>
</organism>
<gene>
    <name evidence="2" type="ORF">NCTC13063_01210</name>
</gene>
<protein>
    <submittedName>
        <fullName evidence="2">Uncharacterized protein</fullName>
    </submittedName>
</protein>
<feature type="transmembrane region" description="Helical" evidence="1">
    <location>
        <begin position="59"/>
        <end position="75"/>
    </location>
</feature>
<feature type="transmembrane region" description="Helical" evidence="1">
    <location>
        <begin position="29"/>
        <end position="47"/>
    </location>
</feature>